<evidence type="ECO:0000313" key="2">
    <source>
        <dbReference type="Proteomes" id="UP000017836"/>
    </source>
</evidence>
<accession>W1PKW9</accession>
<reference evidence="2" key="1">
    <citation type="journal article" date="2013" name="Science">
        <title>The Amborella genome and the evolution of flowering plants.</title>
        <authorList>
            <consortium name="Amborella Genome Project"/>
        </authorList>
    </citation>
    <scope>NUCLEOTIDE SEQUENCE [LARGE SCALE GENOMIC DNA]</scope>
</reference>
<dbReference type="Proteomes" id="UP000017836">
    <property type="component" value="Unassembled WGS sequence"/>
</dbReference>
<evidence type="ECO:0000313" key="1">
    <source>
        <dbReference type="EMBL" id="ERN07770.1"/>
    </source>
</evidence>
<dbReference type="AlphaFoldDB" id="W1PKW9"/>
<sequence>MIGNASFKGTHANGWAIEAGDGGLTTELGGVMSRNRWFKLHACKLKSGLGKWLQEKCDYFGGGVDNALLHDQQHHEINGSSYKPATRRQASECGWKKDDCLSNKSATVERHNQQRPITSGLSYNTINPQNTGERSMIASTTGAASVMTNNASSDHELALPVLTPSVASKVANHLTPLTTRNFTR</sequence>
<protein>
    <submittedName>
        <fullName evidence="1">Uncharacterized protein</fullName>
    </submittedName>
</protein>
<organism evidence="1 2">
    <name type="scientific">Amborella trichopoda</name>
    <dbReference type="NCBI Taxonomy" id="13333"/>
    <lineage>
        <taxon>Eukaryota</taxon>
        <taxon>Viridiplantae</taxon>
        <taxon>Streptophyta</taxon>
        <taxon>Embryophyta</taxon>
        <taxon>Tracheophyta</taxon>
        <taxon>Spermatophyta</taxon>
        <taxon>Magnoliopsida</taxon>
        <taxon>Amborellales</taxon>
        <taxon>Amborellaceae</taxon>
        <taxon>Amborella</taxon>
    </lineage>
</organism>
<dbReference type="EMBL" id="KI393609">
    <property type="protein sequence ID" value="ERN07770.1"/>
    <property type="molecule type" value="Genomic_DNA"/>
</dbReference>
<name>W1PKW9_AMBTC</name>
<dbReference type="HOGENOM" id="CLU_1470122_0_0_1"/>
<dbReference type="Gramene" id="ERN07770">
    <property type="protein sequence ID" value="ERN07770"/>
    <property type="gene ID" value="AMTR_s00012p00117040"/>
</dbReference>
<gene>
    <name evidence="1" type="ORF">AMTR_s00012p00117040</name>
</gene>
<keyword evidence="2" id="KW-1185">Reference proteome</keyword>
<proteinExistence type="predicted"/>